<dbReference type="InterPro" id="IPR018732">
    <property type="entry name" value="Dpy-19/Dpy-19-like"/>
</dbReference>
<dbReference type="PANTHER" id="PTHR31488">
    <property type="entry name" value="DPY-19-LIKE 1, LIKE (H. SAPIENS)"/>
    <property type="match status" value="1"/>
</dbReference>
<evidence type="ECO:0000256" key="9">
    <source>
        <dbReference type="SAM" id="Phobius"/>
    </source>
</evidence>
<evidence type="ECO:0000313" key="10">
    <source>
        <dbReference type="EMBL" id="KAK3096985.1"/>
    </source>
</evidence>
<evidence type="ECO:0000256" key="4">
    <source>
        <dbReference type="ARBA" id="ARBA00022679"/>
    </source>
</evidence>
<keyword evidence="6 9" id="KW-1133">Transmembrane helix</keyword>
<dbReference type="EMBL" id="VSWD01000007">
    <property type="protein sequence ID" value="KAK3096985.1"/>
    <property type="molecule type" value="Genomic_DNA"/>
</dbReference>
<keyword evidence="5 9" id="KW-0812">Transmembrane</keyword>
<feature type="transmembrane region" description="Helical" evidence="9">
    <location>
        <begin position="343"/>
        <end position="364"/>
    </location>
</feature>
<keyword evidence="3" id="KW-0328">Glycosyltransferase</keyword>
<evidence type="ECO:0000256" key="2">
    <source>
        <dbReference type="ARBA" id="ARBA00008744"/>
    </source>
</evidence>
<evidence type="ECO:0000256" key="5">
    <source>
        <dbReference type="ARBA" id="ARBA00022692"/>
    </source>
</evidence>
<feature type="transmembrane region" description="Helical" evidence="9">
    <location>
        <begin position="243"/>
        <end position="259"/>
    </location>
</feature>
<organism evidence="10 11">
    <name type="scientific">Pinctada imbricata</name>
    <name type="common">Atlantic pearl-oyster</name>
    <name type="synonym">Pinctada martensii</name>
    <dbReference type="NCBI Taxonomy" id="66713"/>
    <lineage>
        <taxon>Eukaryota</taxon>
        <taxon>Metazoa</taxon>
        <taxon>Spiralia</taxon>
        <taxon>Lophotrochozoa</taxon>
        <taxon>Mollusca</taxon>
        <taxon>Bivalvia</taxon>
        <taxon>Autobranchia</taxon>
        <taxon>Pteriomorphia</taxon>
        <taxon>Pterioida</taxon>
        <taxon>Pterioidea</taxon>
        <taxon>Pteriidae</taxon>
        <taxon>Pinctada</taxon>
    </lineage>
</organism>
<evidence type="ECO:0000256" key="7">
    <source>
        <dbReference type="ARBA" id="ARBA00023136"/>
    </source>
</evidence>
<dbReference type="InterPro" id="IPR047462">
    <property type="entry name" value="Dpy19"/>
</dbReference>
<dbReference type="AlphaFoldDB" id="A0AA88Y7N3"/>
<evidence type="ECO:0000256" key="6">
    <source>
        <dbReference type="ARBA" id="ARBA00022989"/>
    </source>
</evidence>
<comment type="caution">
    <text evidence="10">The sequence shown here is derived from an EMBL/GenBank/DDBJ whole genome shotgun (WGS) entry which is preliminary data.</text>
</comment>
<dbReference type="Proteomes" id="UP001186944">
    <property type="component" value="Unassembled WGS sequence"/>
</dbReference>
<feature type="transmembrane region" description="Helical" evidence="9">
    <location>
        <begin position="313"/>
        <end position="331"/>
    </location>
</feature>
<evidence type="ECO:0000256" key="3">
    <source>
        <dbReference type="ARBA" id="ARBA00022676"/>
    </source>
</evidence>
<comment type="similarity">
    <text evidence="2">Belongs to the dpy-19 family.</text>
</comment>
<dbReference type="GO" id="GO:0005637">
    <property type="term" value="C:nuclear inner membrane"/>
    <property type="evidence" value="ECO:0007669"/>
    <property type="project" value="TreeGrafter"/>
</dbReference>
<protein>
    <recommendedName>
        <fullName evidence="12">C-mannosyltransferase DPY19L3</fullName>
    </recommendedName>
</protein>
<feature type="transmembrane region" description="Helical" evidence="9">
    <location>
        <begin position="289"/>
        <end position="307"/>
    </location>
</feature>
<dbReference type="Pfam" id="PF10034">
    <property type="entry name" value="Dpy19"/>
    <property type="match status" value="1"/>
</dbReference>
<reference evidence="10" key="1">
    <citation type="submission" date="2019-08" db="EMBL/GenBank/DDBJ databases">
        <title>The improved chromosome-level genome for the pearl oyster Pinctada fucata martensii using PacBio sequencing and Hi-C.</title>
        <authorList>
            <person name="Zheng Z."/>
        </authorList>
    </citation>
    <scope>NUCLEOTIDE SEQUENCE</scope>
    <source>
        <strain evidence="10">ZZ-2019</strain>
        <tissue evidence="10">Adductor muscle</tissue>
    </source>
</reference>
<evidence type="ECO:0000256" key="8">
    <source>
        <dbReference type="SAM" id="MobiDB-lite"/>
    </source>
</evidence>
<keyword evidence="7 9" id="KW-0472">Membrane</keyword>
<feature type="transmembrane region" description="Helical" evidence="9">
    <location>
        <begin position="418"/>
        <end position="439"/>
    </location>
</feature>
<accession>A0AA88Y7N3</accession>
<feature type="compositionally biased region" description="Basic residues" evidence="8">
    <location>
        <begin position="1"/>
        <end position="11"/>
    </location>
</feature>
<proteinExistence type="inferred from homology"/>
<evidence type="ECO:0008006" key="12">
    <source>
        <dbReference type="Google" id="ProtNLM"/>
    </source>
</evidence>
<keyword evidence="4" id="KW-0808">Transferase</keyword>
<gene>
    <name evidence="10" type="ORF">FSP39_005397</name>
</gene>
<name>A0AA88Y7N3_PINIB</name>
<dbReference type="GO" id="GO:0000030">
    <property type="term" value="F:mannosyltransferase activity"/>
    <property type="evidence" value="ECO:0007669"/>
    <property type="project" value="InterPro"/>
</dbReference>
<keyword evidence="11" id="KW-1185">Reference proteome</keyword>
<evidence type="ECO:0000313" key="11">
    <source>
        <dbReference type="Proteomes" id="UP001186944"/>
    </source>
</evidence>
<dbReference type="CDD" id="cd20177">
    <property type="entry name" value="Dpy19"/>
    <property type="match status" value="1"/>
</dbReference>
<comment type="subcellular location">
    <subcellularLocation>
        <location evidence="1">Membrane</location>
        <topology evidence="1">Multi-pass membrane protein</topology>
    </subcellularLocation>
</comment>
<feature type="transmembrane region" description="Helical" evidence="9">
    <location>
        <begin position="181"/>
        <end position="198"/>
    </location>
</feature>
<dbReference type="PANTHER" id="PTHR31488:SF3">
    <property type="entry name" value="C-MANNOSYLTRANSFERASE DPY19L3"/>
    <property type="match status" value="1"/>
</dbReference>
<sequence>MTELRRRKASRGKYSNIRNGLHKSGGSSHGGKEAWSLWGMSPNQLFMNGIALLLCLYLGYKHAWYMSLIHENNMWFSNIKEVEREISFRTESGLYYSYYKQMVQAPSISQGLYGLTHDNFTEHPDTINILERMNIYQEVILSIIYRILPIKSWVEPIFFYINAVFGLHGMLVCALFATTQVLSGSWLAGALTACLYVFNKVDTTRVEYVIPLRESFSLPFLWVQIAATTFYFRPVQSKQQEKLAVVTIMLSTFLFSLCWQFNQFILLLQAFALFGVWVLDMVPPRKVRMLYLAQASSLLLTCLLQYINKMIIGSLVLSFIPASLLLMYVRGDEMTPCSIPARLVKVVMYSLFVLVLMLVFNQAVKFVINLEADEHIFKFIMSKFGIAHGRDFDSRLYLCIDAFGFLSFDTYERLTRGVVFPLYVVTHVILLVVLLVSALQNWSNHVHDGSVKDHTSPRKSHLLHSRPELAYHTVLAVFFGALGLSTLRMKYLWTPYMCVLGSFGISDYKMWKSVLSQIKAQGVIALPPALKELEELKEFWDPDTVDLMEWAKKEVAPGAAFTGSMQLLAGVKLCTGRPITNHPHYEDKYLRYKTKQLYQMYGRRTPEDVHSILREYRSSYIILEDSICMAPSKGNCRLPDLIDIDNGIIPDNGKIEPGLVKSSVPRFCDEIRYNGTQYTKYFKLVFSNRTFRVYEIL</sequence>
<feature type="transmembrane region" description="Helical" evidence="9">
    <location>
        <begin position="469"/>
        <end position="487"/>
    </location>
</feature>
<feature type="region of interest" description="Disordered" evidence="8">
    <location>
        <begin position="1"/>
        <end position="29"/>
    </location>
</feature>
<evidence type="ECO:0000256" key="1">
    <source>
        <dbReference type="ARBA" id="ARBA00004141"/>
    </source>
</evidence>